<dbReference type="AlphaFoldDB" id="A0A1Y6M1P4"/>
<evidence type="ECO:0000313" key="4">
    <source>
        <dbReference type="Proteomes" id="UP000215453"/>
    </source>
</evidence>
<feature type="transmembrane region" description="Helical" evidence="2">
    <location>
        <begin position="181"/>
        <end position="201"/>
    </location>
</feature>
<name>A0A1Y6M1P4_ZYMTR</name>
<evidence type="ECO:0000256" key="2">
    <source>
        <dbReference type="SAM" id="Phobius"/>
    </source>
</evidence>
<feature type="region of interest" description="Disordered" evidence="1">
    <location>
        <begin position="1"/>
        <end position="63"/>
    </location>
</feature>
<dbReference type="Pfam" id="PF11374">
    <property type="entry name" value="DUF3176"/>
    <property type="match status" value="1"/>
</dbReference>
<reference evidence="3 4" key="1">
    <citation type="submission" date="2016-10" db="EMBL/GenBank/DDBJ databases">
        <authorList>
            <person name="Varghese N."/>
        </authorList>
    </citation>
    <scope>NUCLEOTIDE SEQUENCE [LARGE SCALE GENOMIC DNA]</scope>
</reference>
<keyword evidence="2" id="KW-0812">Transmembrane</keyword>
<protein>
    <submittedName>
        <fullName evidence="3">Uncharacterized protein</fullName>
    </submittedName>
</protein>
<evidence type="ECO:0000313" key="3">
    <source>
        <dbReference type="EMBL" id="SMY29618.1"/>
    </source>
</evidence>
<dbReference type="Proteomes" id="UP000215453">
    <property type="component" value="Chromosome 12"/>
</dbReference>
<dbReference type="PANTHER" id="PTHR35394:SF5">
    <property type="entry name" value="DUF3176 DOMAIN-CONTAINING PROTEIN"/>
    <property type="match status" value="1"/>
</dbReference>
<accession>A0A1Y6M1P4</accession>
<dbReference type="EMBL" id="LT882687">
    <property type="protein sequence ID" value="SMY29618.1"/>
    <property type="molecule type" value="Genomic_DNA"/>
</dbReference>
<evidence type="ECO:0000256" key="1">
    <source>
        <dbReference type="SAM" id="MobiDB-lite"/>
    </source>
</evidence>
<keyword evidence="2" id="KW-1133">Transmembrane helix</keyword>
<sequence length="695" mass="75566">MSIHEAGSGSTPIREPPMIPSLHTEARDEANPPLQSSERDPARSEVAAESSLMSASSTHSQSKSRHHRGIATWWQEVLAATFMIAAVIASYATLAPYEGKSLPEWPRYITISAILSIYSVVLRLAATLLLTEGLAQLKWRWFNKGGGVPLHDLVLHDNATRGPVGSLQLLWRLPLPVTWQWLGCMLIVLVLATGPLTQLVLQYEQCPTLMDQAGRTAGIPRASVFIGQGDYASPAVNSLSRDEQNAIDSGLYNVGSIGPQCSSGNCTFAPYSSIGFCSTCNDISGDVKISMGKELARAGPSSPAHTRITWLFTAVRRTVLRDSSPVLGTNYTTYTDGAYKNFTTAGLLNDGNVTMIIGPPNLADDKVTLADCSNNHTWACRGYAAATCGLSPCIREYTANVENGIFQEKVSNTWRNVFGNPRKMGDRYVLPTVNKTCLTVQQSSALRAMNYTSNNVDDTPWLAYHGSEVENSSPDLVEMEQDLLNRQCLYGIDYPFTYGLSAYLSGPNIAGDITGRFSPGGRFLSFAGPPIMLAIYNGGDISFERTQTMWENISLALTNHIRRNPYRTDGAGSFNASLVSANAAAPGLTYTTKTCLQVRWGWLAFPTVLAVLTLIFFAGAIFSTGGLTRDVRTWKSSPLPLLFYGGSLSDTPADSQHVDDLNRAAKRTNVGLVRDEEGNMVLRKRGAVIDRDSEI</sequence>
<gene>
    <name evidence="3" type="ORF">ZT1A5_G11067</name>
</gene>
<feature type="transmembrane region" description="Helical" evidence="2">
    <location>
        <begin position="105"/>
        <end position="130"/>
    </location>
</feature>
<dbReference type="InterPro" id="IPR021514">
    <property type="entry name" value="DUF3176"/>
</dbReference>
<dbReference type="PANTHER" id="PTHR35394">
    <property type="entry name" value="DUF3176 DOMAIN-CONTAINING PROTEIN"/>
    <property type="match status" value="1"/>
</dbReference>
<organism evidence="3 4">
    <name type="scientific">Zymoseptoria tritici ST99CH_1A5</name>
    <dbReference type="NCBI Taxonomy" id="1276529"/>
    <lineage>
        <taxon>Eukaryota</taxon>
        <taxon>Fungi</taxon>
        <taxon>Dikarya</taxon>
        <taxon>Ascomycota</taxon>
        <taxon>Pezizomycotina</taxon>
        <taxon>Dothideomycetes</taxon>
        <taxon>Dothideomycetidae</taxon>
        <taxon>Mycosphaerellales</taxon>
        <taxon>Mycosphaerellaceae</taxon>
        <taxon>Zymoseptoria</taxon>
    </lineage>
</organism>
<feature type="transmembrane region" description="Helical" evidence="2">
    <location>
        <begin position="73"/>
        <end position="93"/>
    </location>
</feature>
<proteinExistence type="predicted"/>
<keyword evidence="2" id="KW-0472">Membrane</keyword>
<feature type="transmembrane region" description="Helical" evidence="2">
    <location>
        <begin position="600"/>
        <end position="622"/>
    </location>
</feature>
<feature type="compositionally biased region" description="Polar residues" evidence="1">
    <location>
        <begin position="51"/>
        <end position="61"/>
    </location>
</feature>